<evidence type="ECO:0000256" key="1">
    <source>
        <dbReference type="SAM" id="Phobius"/>
    </source>
</evidence>
<accession>A0ABV6GF01</accession>
<reference evidence="2 3" key="1">
    <citation type="submission" date="2024-09" db="EMBL/GenBank/DDBJ databases">
        <authorList>
            <person name="Sun Q."/>
            <person name="Mori K."/>
        </authorList>
    </citation>
    <scope>NUCLEOTIDE SEQUENCE [LARGE SCALE GENOMIC DNA]</scope>
    <source>
        <strain evidence="2 3">CCM 7228</strain>
    </source>
</reference>
<keyword evidence="3" id="KW-1185">Reference proteome</keyword>
<evidence type="ECO:0000313" key="2">
    <source>
        <dbReference type="EMBL" id="MFC0271971.1"/>
    </source>
</evidence>
<keyword evidence="1" id="KW-0812">Transmembrane</keyword>
<dbReference type="Proteomes" id="UP001589854">
    <property type="component" value="Unassembled WGS sequence"/>
</dbReference>
<gene>
    <name evidence="2" type="ORF">ACFFIX_10960</name>
</gene>
<evidence type="ECO:0000313" key="3">
    <source>
        <dbReference type="Proteomes" id="UP001589854"/>
    </source>
</evidence>
<dbReference type="EMBL" id="JBHLVO010000007">
    <property type="protein sequence ID" value="MFC0271971.1"/>
    <property type="molecule type" value="Genomic_DNA"/>
</dbReference>
<name>A0ABV6GF01_9BACI</name>
<protein>
    <submittedName>
        <fullName evidence="2">Uncharacterized protein</fullName>
    </submittedName>
</protein>
<keyword evidence="1" id="KW-0472">Membrane</keyword>
<feature type="transmembrane region" description="Helical" evidence="1">
    <location>
        <begin position="12"/>
        <end position="29"/>
    </location>
</feature>
<sequence>MFNKKRKNNNPFIFTISALGIGAAAYYLTKEARQSQDLDEANNPAPADIASILQAGNIDL</sequence>
<comment type="caution">
    <text evidence="2">The sequence shown here is derived from an EMBL/GenBank/DDBJ whole genome shotgun (WGS) entry which is preliminary data.</text>
</comment>
<keyword evidence="1" id="KW-1133">Transmembrane helix</keyword>
<proteinExistence type="predicted"/>
<organism evidence="2 3">
    <name type="scientific">Metabacillus herbersteinensis</name>
    <dbReference type="NCBI Taxonomy" id="283816"/>
    <lineage>
        <taxon>Bacteria</taxon>
        <taxon>Bacillati</taxon>
        <taxon>Bacillota</taxon>
        <taxon>Bacilli</taxon>
        <taxon>Bacillales</taxon>
        <taxon>Bacillaceae</taxon>
        <taxon>Metabacillus</taxon>
    </lineage>
</organism>